<name>A0A6C0IX96_9ZZZZ</name>
<accession>A0A6C0IX96</accession>
<protein>
    <submittedName>
        <fullName evidence="1">Uncharacterized protein</fullName>
    </submittedName>
</protein>
<proteinExistence type="predicted"/>
<dbReference type="AlphaFoldDB" id="A0A6C0IX96"/>
<dbReference type="EMBL" id="MN740284">
    <property type="protein sequence ID" value="QHT97928.1"/>
    <property type="molecule type" value="Genomic_DNA"/>
</dbReference>
<organism evidence="1">
    <name type="scientific">viral metagenome</name>
    <dbReference type="NCBI Taxonomy" id="1070528"/>
    <lineage>
        <taxon>unclassified sequences</taxon>
        <taxon>metagenomes</taxon>
        <taxon>organismal metagenomes</taxon>
    </lineage>
</organism>
<sequence length="44" mass="4885">MGERRPSFICKEDGMVRNAKFLLQALDQFDHLSDVIGSQSIGSS</sequence>
<evidence type="ECO:0000313" key="1">
    <source>
        <dbReference type="EMBL" id="QHT97928.1"/>
    </source>
</evidence>
<reference evidence="1" key="1">
    <citation type="journal article" date="2020" name="Nature">
        <title>Giant virus diversity and host interactions through global metagenomics.</title>
        <authorList>
            <person name="Schulz F."/>
            <person name="Roux S."/>
            <person name="Paez-Espino D."/>
            <person name="Jungbluth S."/>
            <person name="Walsh D.A."/>
            <person name="Denef V.J."/>
            <person name="McMahon K.D."/>
            <person name="Konstantinidis K.T."/>
            <person name="Eloe-Fadrosh E.A."/>
            <person name="Kyrpides N.C."/>
            <person name="Woyke T."/>
        </authorList>
    </citation>
    <scope>NUCLEOTIDE SEQUENCE</scope>
    <source>
        <strain evidence="1">GVMAG-M-3300025572-1</strain>
    </source>
</reference>